<dbReference type="InterPro" id="IPR011010">
    <property type="entry name" value="DNA_brk_join_enz"/>
</dbReference>
<protein>
    <recommendedName>
        <fullName evidence="4">Phage integrase SAM-like domain-containing protein</fullName>
    </recommendedName>
</protein>
<gene>
    <name evidence="2" type="ORF">ES724_16310</name>
</gene>
<dbReference type="InterPro" id="IPR013762">
    <property type="entry name" value="Integrase-like_cat_sf"/>
</dbReference>
<comment type="caution">
    <text evidence="2">The sequence shown here is derived from an EMBL/GenBank/DDBJ whole genome shotgun (WGS) entry which is preliminary data.</text>
</comment>
<evidence type="ECO:0000313" key="2">
    <source>
        <dbReference type="EMBL" id="TXD91629.1"/>
    </source>
</evidence>
<dbReference type="AlphaFoldDB" id="A0A5C6ZME5"/>
<dbReference type="SUPFAM" id="SSF56349">
    <property type="entry name" value="DNA breaking-rejoining enzymes"/>
    <property type="match status" value="1"/>
</dbReference>
<dbReference type="GO" id="GO:0015074">
    <property type="term" value="P:DNA integration"/>
    <property type="evidence" value="ECO:0007669"/>
    <property type="project" value="InterPro"/>
</dbReference>
<dbReference type="OrthoDB" id="1309374at2"/>
<dbReference type="GO" id="GO:0006310">
    <property type="term" value="P:DNA recombination"/>
    <property type="evidence" value="ECO:0007669"/>
    <property type="project" value="UniProtKB-KW"/>
</dbReference>
<proteinExistence type="predicted"/>
<organism evidence="2 3">
    <name type="scientific">Gillisia hiemivivida</name>
    <dbReference type="NCBI Taxonomy" id="291190"/>
    <lineage>
        <taxon>Bacteria</taxon>
        <taxon>Pseudomonadati</taxon>
        <taxon>Bacteroidota</taxon>
        <taxon>Flavobacteriia</taxon>
        <taxon>Flavobacteriales</taxon>
        <taxon>Flavobacteriaceae</taxon>
        <taxon>Gillisia</taxon>
    </lineage>
</organism>
<keyword evidence="1" id="KW-0233">DNA recombination</keyword>
<dbReference type="GO" id="GO:0003677">
    <property type="term" value="F:DNA binding"/>
    <property type="evidence" value="ECO:0007669"/>
    <property type="project" value="InterPro"/>
</dbReference>
<evidence type="ECO:0000313" key="3">
    <source>
        <dbReference type="Proteomes" id="UP000321367"/>
    </source>
</evidence>
<reference evidence="2 3" key="1">
    <citation type="submission" date="2019-08" db="EMBL/GenBank/DDBJ databases">
        <title>Genome sequence of Gillisia hiemivivida IC154 (type strain).</title>
        <authorList>
            <person name="Bowman J.P."/>
        </authorList>
    </citation>
    <scope>NUCLEOTIDE SEQUENCE [LARGE SCALE GENOMIC DNA]</scope>
    <source>
        <strain evidence="2 3">IC154</strain>
    </source>
</reference>
<dbReference type="Gene3D" id="1.10.443.10">
    <property type="entry name" value="Intergrase catalytic core"/>
    <property type="match status" value="1"/>
</dbReference>
<sequence>MKQPKIRYFLEASRDGLRDTPELVLASVSYGYSVIKNGKKRSTPFKISLECTVLPKHFGKKENNYRFDENVYSKHLRNYGFFNTRKIQLEASINRLATQYQSQVKLPTPNDFQHALKVDIGQISTTLKESELIVDHLQKRIDYYEKYSSANKKDSKRESTIKGYRTLLLHLQEYELVKNIKLTFDKFDESQYWDFWEVIDSIYRGEIQVDNPIRTKKRRKDVHGYAAKTIQKFQKNLLAFLKVSENEVEVKLNVSNANLVHGTTKASKSLYVSENELKLISETDVSFDDNLQAAKDFILISGLTGLRYESVVEASSVTVENYKQDAYNFSYIYIYLGKVKSEVCIPMLKPVMEIVKRNSGTLPVLPSNQKINVFIKDLYRHLNITEKVEVINTNYKGEVQSLKEPKCDVVSCHDSRRGFITNLDLLGVRRTVVSDITHPSKVNENAMHKLYNKSPLLDKAKRFVDEILKLDSEVYTF</sequence>
<evidence type="ECO:0008006" key="4">
    <source>
        <dbReference type="Google" id="ProtNLM"/>
    </source>
</evidence>
<accession>A0A5C6ZME5</accession>
<dbReference type="EMBL" id="VORY01000041">
    <property type="protein sequence ID" value="TXD91629.1"/>
    <property type="molecule type" value="Genomic_DNA"/>
</dbReference>
<evidence type="ECO:0000256" key="1">
    <source>
        <dbReference type="ARBA" id="ARBA00023172"/>
    </source>
</evidence>
<name>A0A5C6ZME5_9FLAO</name>
<dbReference type="RefSeq" id="WP_146935021.1">
    <property type="nucleotide sequence ID" value="NZ_CBCSHZ010000045.1"/>
</dbReference>
<keyword evidence="3" id="KW-1185">Reference proteome</keyword>
<dbReference type="Proteomes" id="UP000321367">
    <property type="component" value="Unassembled WGS sequence"/>
</dbReference>